<evidence type="ECO:0000313" key="2">
    <source>
        <dbReference type="Proteomes" id="UP001558850"/>
    </source>
</evidence>
<dbReference type="EMBL" id="JBFRCH010000019">
    <property type="protein sequence ID" value="MEX3935286.1"/>
    <property type="molecule type" value="Genomic_DNA"/>
</dbReference>
<sequence>MVVYLFSSFPAREWLVKRAEKDAADALAARTGEINDKPANG</sequence>
<gene>
    <name evidence="1" type="ORF">AB4Y32_26410</name>
</gene>
<accession>A0ACC6U6M2</accession>
<keyword evidence="2" id="KW-1185">Reference proteome</keyword>
<dbReference type="Proteomes" id="UP001558850">
    <property type="component" value="Unassembled WGS sequence"/>
</dbReference>
<comment type="caution">
    <text evidence="1">The sequence shown here is derived from an EMBL/GenBank/DDBJ whole genome shotgun (WGS) entry which is preliminary data.</text>
</comment>
<reference evidence="1" key="1">
    <citation type="submission" date="2024-07" db="EMBL/GenBank/DDBJ databases">
        <title>A survey of Mimosa microsymbionts across Brazilian biomes reveals a high diversity of Paraburkholderia nodulating endemic species, but also that Cupriavidus is common as a symbiont of widespread species.</title>
        <authorList>
            <person name="Rouws L."/>
            <person name="Barauna A."/>
            <person name="Beukes C."/>
            <person name="Rouws J.R.C."/>
            <person name="De Faria S.M."/>
            <person name="Gross E."/>
            <person name="Bueno Dos Reis Junior F."/>
            <person name="Simon M.F."/>
            <person name="Maluk M."/>
            <person name="Odee D.W."/>
            <person name="Kenicer G."/>
            <person name="Young J.P.W."/>
            <person name="Reis V.M."/>
            <person name="Zilli J."/>
            <person name="James E.K."/>
        </authorList>
    </citation>
    <scope>NUCLEOTIDE SEQUENCE</scope>
    <source>
        <strain evidence="1">EG181B</strain>
    </source>
</reference>
<protein>
    <submittedName>
        <fullName evidence="1">Uncharacterized protein</fullName>
    </submittedName>
</protein>
<evidence type="ECO:0000313" key="1">
    <source>
        <dbReference type="EMBL" id="MEX3935286.1"/>
    </source>
</evidence>
<proteinExistence type="predicted"/>
<name>A0ACC6U6M2_9BURK</name>
<organism evidence="1 2">
    <name type="scientific">Paraburkholderia phymatum</name>
    <dbReference type="NCBI Taxonomy" id="148447"/>
    <lineage>
        <taxon>Bacteria</taxon>
        <taxon>Pseudomonadati</taxon>
        <taxon>Pseudomonadota</taxon>
        <taxon>Betaproteobacteria</taxon>
        <taxon>Burkholderiales</taxon>
        <taxon>Burkholderiaceae</taxon>
        <taxon>Paraburkholderia</taxon>
    </lineage>
</organism>